<evidence type="ECO:0000313" key="2">
    <source>
        <dbReference type="EMBL" id="RMC22975.1"/>
    </source>
</evidence>
<keyword evidence="3" id="KW-1185">Reference proteome</keyword>
<gene>
    <name evidence="2" type="ORF">DUI87_00030</name>
</gene>
<feature type="compositionally biased region" description="Polar residues" evidence="1">
    <location>
        <begin position="206"/>
        <end position="226"/>
    </location>
</feature>
<protein>
    <submittedName>
        <fullName evidence="2">Uncharacterized protein</fullName>
    </submittedName>
</protein>
<feature type="region of interest" description="Disordered" evidence="1">
    <location>
        <begin position="42"/>
        <end position="80"/>
    </location>
</feature>
<evidence type="ECO:0000256" key="1">
    <source>
        <dbReference type="SAM" id="MobiDB-lite"/>
    </source>
</evidence>
<dbReference type="EMBL" id="QRBI01000003">
    <property type="protein sequence ID" value="RMC22975.1"/>
    <property type="molecule type" value="Genomic_DNA"/>
</dbReference>
<feature type="region of interest" description="Disordered" evidence="1">
    <location>
        <begin position="1"/>
        <end position="22"/>
    </location>
</feature>
<evidence type="ECO:0000313" key="3">
    <source>
        <dbReference type="Proteomes" id="UP000269221"/>
    </source>
</evidence>
<feature type="region of interest" description="Disordered" evidence="1">
    <location>
        <begin position="148"/>
        <end position="183"/>
    </location>
</feature>
<feature type="compositionally biased region" description="Low complexity" evidence="1">
    <location>
        <begin position="155"/>
        <end position="174"/>
    </location>
</feature>
<organism evidence="2 3">
    <name type="scientific">Hirundo rustica rustica</name>
    <dbReference type="NCBI Taxonomy" id="333673"/>
    <lineage>
        <taxon>Eukaryota</taxon>
        <taxon>Metazoa</taxon>
        <taxon>Chordata</taxon>
        <taxon>Craniata</taxon>
        <taxon>Vertebrata</taxon>
        <taxon>Euteleostomi</taxon>
        <taxon>Archelosauria</taxon>
        <taxon>Archosauria</taxon>
        <taxon>Dinosauria</taxon>
        <taxon>Saurischia</taxon>
        <taxon>Theropoda</taxon>
        <taxon>Coelurosauria</taxon>
        <taxon>Aves</taxon>
        <taxon>Neognathae</taxon>
        <taxon>Neoaves</taxon>
        <taxon>Telluraves</taxon>
        <taxon>Australaves</taxon>
        <taxon>Passeriformes</taxon>
        <taxon>Sylvioidea</taxon>
        <taxon>Hirundinidae</taxon>
        <taxon>Hirundo</taxon>
    </lineage>
</organism>
<feature type="region of interest" description="Disordered" evidence="1">
    <location>
        <begin position="329"/>
        <end position="351"/>
    </location>
</feature>
<reference evidence="2 3" key="1">
    <citation type="submission" date="2018-07" db="EMBL/GenBank/DDBJ databases">
        <title>A high quality draft genome assembly of the barn swallow (H. rustica rustica).</title>
        <authorList>
            <person name="Formenti G."/>
            <person name="Chiara M."/>
            <person name="Poveda L."/>
            <person name="Francoijs K.-J."/>
            <person name="Bonisoli-Alquati A."/>
            <person name="Canova L."/>
            <person name="Gianfranceschi L."/>
            <person name="Horner D.S."/>
            <person name="Saino N."/>
        </authorList>
    </citation>
    <scope>NUCLEOTIDE SEQUENCE [LARGE SCALE GENOMIC DNA]</scope>
    <source>
        <strain evidence="2">Chelidonia</strain>
        <tissue evidence="2">Blood</tissue>
    </source>
</reference>
<dbReference type="AlphaFoldDB" id="A0A3M0LC85"/>
<proteinExistence type="predicted"/>
<feature type="compositionally biased region" description="Polar residues" evidence="1">
    <location>
        <begin position="42"/>
        <end position="62"/>
    </location>
</feature>
<sequence>MGIPGSTAEIPQDQDPPLPIPWEFLETKPISQRIGILLSQSHGNSWKLSRDPTGSGSSSPNSMGIPGDTAEIPEDQDPPLPIPWEFLEAQPISHGIGILLSQSHGNSWRHSRDPTDRDPPLPIPWEFLEAQPISHGIGILLSQSHGNSWKHSRYPRGSGSSSPNPMGIPGSSADIPRDRDPPLPIPWEFLEAQPRSHGIGILLSQSQGNSWKHSRDPTGSGSSSPNPMGIPGSTADIPWDRDPLLPIPWEFLEAQPRSQRIGILLSQSHGNSWKHSRDPTGSGSSFPDPMGIPGDTAEIPRIGILLSRILLSQPLLPLRIPREDPRLSRASNHPLFLSPRSRIPRDKSALA</sequence>
<feature type="region of interest" description="Disordered" evidence="1">
    <location>
        <begin position="206"/>
        <end position="237"/>
    </location>
</feature>
<comment type="caution">
    <text evidence="2">The sequence shown here is derived from an EMBL/GenBank/DDBJ whole genome shotgun (WGS) entry which is preliminary data.</text>
</comment>
<accession>A0A3M0LC85</accession>
<name>A0A3M0LC85_HIRRU</name>
<dbReference type="Proteomes" id="UP000269221">
    <property type="component" value="Unassembled WGS sequence"/>
</dbReference>